<gene>
    <name evidence="8" type="ORF">GCM10008106_10450</name>
</gene>
<feature type="transmembrane region" description="Helical" evidence="7">
    <location>
        <begin position="317"/>
        <end position="335"/>
    </location>
</feature>
<keyword evidence="3" id="KW-1003">Cell membrane</keyword>
<evidence type="ECO:0000256" key="3">
    <source>
        <dbReference type="ARBA" id="ARBA00022475"/>
    </source>
</evidence>
<evidence type="ECO:0000256" key="5">
    <source>
        <dbReference type="ARBA" id="ARBA00022989"/>
    </source>
</evidence>
<accession>A0A8J3CX14</accession>
<organism evidence="8 9">
    <name type="scientific">Mongoliitalea lutea</name>
    <dbReference type="NCBI Taxonomy" id="849756"/>
    <lineage>
        <taxon>Bacteria</taxon>
        <taxon>Pseudomonadati</taxon>
        <taxon>Bacteroidota</taxon>
        <taxon>Cytophagia</taxon>
        <taxon>Cytophagales</taxon>
        <taxon>Cyclobacteriaceae</taxon>
        <taxon>Mongoliitalea</taxon>
    </lineage>
</organism>
<dbReference type="Pfam" id="PF13440">
    <property type="entry name" value="Polysacc_synt_3"/>
    <property type="match status" value="1"/>
</dbReference>
<comment type="caution">
    <text evidence="8">The sequence shown here is derived from an EMBL/GenBank/DDBJ whole genome shotgun (WGS) entry which is preliminary data.</text>
</comment>
<sequence length="438" mass="49707">MAIVFTSFIEVLNDLGMGAAIIQRKQENLSEEHFQTAFWSGVAWSLLIYLVMVIAVAPFAVNFYKEPMLGQIIPVLSLGILSSPINMVHKAQLTKALDFKKLTYVNNFSNIFSGVLSLALAFLGFGVWSLVFNSIASFLIAMPLYFRATGWKPKFMWSEQAFKDIFGFGIFTTGTNLFNNLMNKLDYLLIGKLMTAADLGAYTLAFVLTDTFRSQVMGVMNKVMFPVYSSLQGNSKELKMYYSRVVKYNCLLVFPIMLFFIAEGEAIITLFFGQKWNDAILPLQILSGSVLFHMMVNSNTVVVRGMGKAKLEMQLQIYKSIFLYIPVLVGMIYFYGIIGAALAFLIIKFVSVFIVLFYLNKLIGYTFNDMFLSVKPVLLASFVPFLTIIAIHKFWPLNFYISAFLFFSSYILSVYFIMGKEMKEVVRKIKKKPLQTNV</sequence>
<dbReference type="EMBL" id="BMYF01000005">
    <property type="protein sequence ID" value="GHB31529.1"/>
    <property type="molecule type" value="Genomic_DNA"/>
</dbReference>
<dbReference type="Proteomes" id="UP000642809">
    <property type="component" value="Unassembled WGS sequence"/>
</dbReference>
<keyword evidence="9" id="KW-1185">Reference proteome</keyword>
<dbReference type="CDD" id="cd13127">
    <property type="entry name" value="MATE_tuaB_like"/>
    <property type="match status" value="1"/>
</dbReference>
<evidence type="ECO:0000313" key="8">
    <source>
        <dbReference type="EMBL" id="GHB31529.1"/>
    </source>
</evidence>
<feature type="transmembrane region" description="Helical" evidence="7">
    <location>
        <begin position="37"/>
        <end position="60"/>
    </location>
</feature>
<dbReference type="GO" id="GO:0005886">
    <property type="term" value="C:plasma membrane"/>
    <property type="evidence" value="ECO:0007669"/>
    <property type="project" value="UniProtKB-SubCell"/>
</dbReference>
<reference evidence="8" key="1">
    <citation type="journal article" date="2014" name="Int. J. Syst. Evol. Microbiol.">
        <title>Complete genome sequence of Corynebacterium casei LMG S-19264T (=DSM 44701T), isolated from a smear-ripened cheese.</title>
        <authorList>
            <consortium name="US DOE Joint Genome Institute (JGI-PGF)"/>
            <person name="Walter F."/>
            <person name="Albersmeier A."/>
            <person name="Kalinowski J."/>
            <person name="Ruckert C."/>
        </authorList>
    </citation>
    <scope>NUCLEOTIDE SEQUENCE</scope>
    <source>
        <strain evidence="8">KCTC 23224</strain>
    </source>
</reference>
<name>A0A8J3CX14_9BACT</name>
<feature type="transmembrane region" description="Helical" evidence="7">
    <location>
        <begin position="371"/>
        <end position="391"/>
    </location>
</feature>
<keyword evidence="5 7" id="KW-1133">Transmembrane helix</keyword>
<keyword evidence="4 7" id="KW-0812">Transmembrane</keyword>
<feature type="transmembrane region" description="Helical" evidence="7">
    <location>
        <begin position="248"/>
        <end position="273"/>
    </location>
</feature>
<dbReference type="PANTHER" id="PTHR30250:SF10">
    <property type="entry name" value="LIPOPOLYSACCHARIDE BIOSYNTHESIS PROTEIN WZXC"/>
    <property type="match status" value="1"/>
</dbReference>
<dbReference type="AlphaFoldDB" id="A0A8J3CX14"/>
<comment type="subcellular location">
    <subcellularLocation>
        <location evidence="1">Cell membrane</location>
        <topology evidence="1">Multi-pass membrane protein</topology>
    </subcellularLocation>
</comment>
<feature type="transmembrane region" description="Helical" evidence="7">
    <location>
        <begin position="111"/>
        <end position="140"/>
    </location>
</feature>
<feature type="transmembrane region" description="Helical" evidence="7">
    <location>
        <begin position="397"/>
        <end position="418"/>
    </location>
</feature>
<evidence type="ECO:0000256" key="2">
    <source>
        <dbReference type="ARBA" id="ARBA00007430"/>
    </source>
</evidence>
<evidence type="ECO:0000313" key="9">
    <source>
        <dbReference type="Proteomes" id="UP000642809"/>
    </source>
</evidence>
<keyword evidence="6 7" id="KW-0472">Membrane</keyword>
<feature type="transmembrane region" description="Helical" evidence="7">
    <location>
        <begin position="72"/>
        <end position="91"/>
    </location>
</feature>
<comment type="similarity">
    <text evidence="2">Belongs to the polysaccharide synthase family.</text>
</comment>
<evidence type="ECO:0000256" key="4">
    <source>
        <dbReference type="ARBA" id="ARBA00022692"/>
    </source>
</evidence>
<dbReference type="InterPro" id="IPR050833">
    <property type="entry name" value="Poly_Biosynth_Transport"/>
</dbReference>
<evidence type="ECO:0000256" key="1">
    <source>
        <dbReference type="ARBA" id="ARBA00004651"/>
    </source>
</evidence>
<protein>
    <submittedName>
        <fullName evidence="8">Lipopolysaccharide biosynthesis protein</fullName>
    </submittedName>
</protein>
<evidence type="ECO:0000256" key="6">
    <source>
        <dbReference type="ARBA" id="ARBA00023136"/>
    </source>
</evidence>
<proteinExistence type="inferred from homology"/>
<evidence type="ECO:0000256" key="7">
    <source>
        <dbReference type="SAM" id="Phobius"/>
    </source>
</evidence>
<feature type="transmembrane region" description="Helical" evidence="7">
    <location>
        <begin position="341"/>
        <end position="359"/>
    </location>
</feature>
<feature type="transmembrane region" description="Helical" evidence="7">
    <location>
        <begin position="279"/>
        <end position="296"/>
    </location>
</feature>
<feature type="transmembrane region" description="Helical" evidence="7">
    <location>
        <begin position="187"/>
        <end position="208"/>
    </location>
</feature>
<dbReference type="PANTHER" id="PTHR30250">
    <property type="entry name" value="PST FAMILY PREDICTED COLANIC ACID TRANSPORTER"/>
    <property type="match status" value="1"/>
</dbReference>
<reference evidence="8" key="2">
    <citation type="submission" date="2020-09" db="EMBL/GenBank/DDBJ databases">
        <authorList>
            <person name="Sun Q."/>
            <person name="Kim S."/>
        </authorList>
    </citation>
    <scope>NUCLEOTIDE SEQUENCE</scope>
    <source>
        <strain evidence="8">KCTC 23224</strain>
    </source>
</reference>